<dbReference type="Gene3D" id="3.30.420.10">
    <property type="entry name" value="Ribonuclease H-like superfamily/Ribonuclease H"/>
    <property type="match status" value="1"/>
</dbReference>
<evidence type="ECO:0000313" key="4">
    <source>
        <dbReference type="Proteomes" id="UP000472580"/>
    </source>
</evidence>
<protein>
    <submittedName>
        <fullName evidence="3">IS21 family transposase</fullName>
    </submittedName>
</protein>
<evidence type="ECO:0000313" key="3">
    <source>
        <dbReference type="EMBL" id="MVX57997.1"/>
    </source>
</evidence>
<dbReference type="SUPFAM" id="SSF53098">
    <property type="entry name" value="Ribonuclease H-like"/>
    <property type="match status" value="1"/>
</dbReference>
<reference evidence="3 4" key="1">
    <citation type="submission" date="2019-12" db="EMBL/GenBank/DDBJ databases">
        <title>Microbes associate with the intestines of laboratory mice.</title>
        <authorList>
            <person name="Navarre W."/>
            <person name="Wong E."/>
        </authorList>
    </citation>
    <scope>NUCLEOTIDE SEQUENCE [LARGE SCALE GENOMIC DNA]</scope>
    <source>
        <strain evidence="3 4">NM82_D38</strain>
    </source>
</reference>
<dbReference type="Pfam" id="PF00665">
    <property type="entry name" value="rve"/>
    <property type="match status" value="1"/>
</dbReference>
<dbReference type="InterPro" id="IPR036397">
    <property type="entry name" value="RNaseH_sf"/>
</dbReference>
<dbReference type="AlphaFoldDB" id="A0A6L6YK51"/>
<dbReference type="Proteomes" id="UP000472580">
    <property type="component" value="Unassembled WGS sequence"/>
</dbReference>
<dbReference type="GO" id="GO:0003676">
    <property type="term" value="F:nucleic acid binding"/>
    <property type="evidence" value="ECO:0007669"/>
    <property type="project" value="InterPro"/>
</dbReference>
<accession>A0A6L6YK51</accession>
<dbReference type="PROSITE" id="PS50994">
    <property type="entry name" value="INTEGRASE"/>
    <property type="match status" value="1"/>
</dbReference>
<feature type="domain" description="Integrase catalytic" evidence="2">
    <location>
        <begin position="111"/>
        <end position="294"/>
    </location>
</feature>
<dbReference type="InterPro" id="IPR012337">
    <property type="entry name" value="RNaseH-like_sf"/>
</dbReference>
<evidence type="ECO:0000256" key="1">
    <source>
        <dbReference type="ARBA" id="ARBA00009277"/>
    </source>
</evidence>
<dbReference type="PANTHER" id="PTHR35004:SF8">
    <property type="entry name" value="TRANSPOSASE RV3428C-RELATED"/>
    <property type="match status" value="1"/>
</dbReference>
<evidence type="ECO:0000259" key="2">
    <source>
        <dbReference type="PROSITE" id="PS50994"/>
    </source>
</evidence>
<dbReference type="EMBL" id="WSRP01000078">
    <property type="protein sequence ID" value="MVX57997.1"/>
    <property type="molecule type" value="Genomic_DNA"/>
</dbReference>
<comment type="similarity">
    <text evidence="1">Belongs to the transposase IS21/IS408/IS1162 family.</text>
</comment>
<name>A0A6L6YK51_9BURK</name>
<dbReference type="InterPro" id="IPR001584">
    <property type="entry name" value="Integrase_cat-core"/>
</dbReference>
<organism evidence="3 4">
    <name type="scientific">Parasutterella muris</name>
    <dbReference type="NCBI Taxonomy" id="2565572"/>
    <lineage>
        <taxon>Bacteria</taxon>
        <taxon>Pseudomonadati</taxon>
        <taxon>Pseudomonadota</taxon>
        <taxon>Betaproteobacteria</taxon>
        <taxon>Burkholderiales</taxon>
        <taxon>Sutterellaceae</taxon>
        <taxon>Parasutterella</taxon>
    </lineage>
</organism>
<dbReference type="InterPro" id="IPR054353">
    <property type="entry name" value="IstA-like_C"/>
</dbReference>
<sequence length="500" mass="57121">KIAASVSVSKSTVSKYANQIKASGLTYTEIEKTDSAVLEELLCSHIDAKYREIDTDHVITQLANVKYATRQLLYEAYKASDPSSACSYPTFCRQIDKAMKAKAPKEVYTNLERVPGGSMEIDFAGELINWVDKHGKSRKSKLFVATMTFSQKMFACAFDDEKQHSWMQGIVKALEFFGGIPKTLIVDNARSLVMSHKQSRIDYSPILTNLCEYYRINTFACRPRSPKGKNRVENSVLHFYRHVIAPLSMQGPIRAFDLSDLNEQILEKVRQFNERPFTKNRQSSREIEFAAHEKKALASLPILAFEVGSWKYLKVDKGHCIRLTEDCGHRYSVPASHVGKKVSVLKTAENVFIYDIETAVCIGKHKRLLEASGQKTHILPEHLTAKEKHQRLSKDEWAQELIDCGYNESTVVNVLEIKWESDQMNARRFCSCLRRLAKIGSIRLANEALGVALEQKFLSYSFIENFVNMRKKELLMGLDNSDKDQDYRTVEHENIRNNYS</sequence>
<dbReference type="RefSeq" id="WP_160336404.1">
    <property type="nucleotide sequence ID" value="NZ_WSRP01000078.1"/>
</dbReference>
<feature type="non-terminal residue" evidence="3">
    <location>
        <position position="1"/>
    </location>
</feature>
<dbReference type="Pfam" id="PF22483">
    <property type="entry name" value="Mu-transpos_C_2"/>
    <property type="match status" value="1"/>
</dbReference>
<dbReference type="GO" id="GO:0015074">
    <property type="term" value="P:DNA integration"/>
    <property type="evidence" value="ECO:0007669"/>
    <property type="project" value="InterPro"/>
</dbReference>
<proteinExistence type="inferred from homology"/>
<gene>
    <name evidence="3" type="ORF">E5987_12525</name>
</gene>
<dbReference type="OrthoDB" id="2065409at2"/>
<keyword evidence="4" id="KW-1185">Reference proteome</keyword>
<dbReference type="NCBIfam" id="NF033546">
    <property type="entry name" value="transpos_IS21"/>
    <property type="match status" value="1"/>
</dbReference>
<dbReference type="PANTHER" id="PTHR35004">
    <property type="entry name" value="TRANSPOSASE RV3428C-RELATED"/>
    <property type="match status" value="1"/>
</dbReference>
<comment type="caution">
    <text evidence="3">The sequence shown here is derived from an EMBL/GenBank/DDBJ whole genome shotgun (WGS) entry which is preliminary data.</text>
</comment>